<protein>
    <submittedName>
        <fullName evidence="1">Uncharacterized protein</fullName>
    </submittedName>
</protein>
<evidence type="ECO:0000313" key="2">
    <source>
        <dbReference type="Proteomes" id="UP001054945"/>
    </source>
</evidence>
<dbReference type="EMBL" id="BPLR01010105">
    <property type="protein sequence ID" value="GIY36888.1"/>
    <property type="molecule type" value="Genomic_DNA"/>
</dbReference>
<keyword evidence="2" id="KW-1185">Reference proteome</keyword>
<accession>A0AAV4SZ28</accession>
<reference evidence="1 2" key="1">
    <citation type="submission" date="2021-06" db="EMBL/GenBank/DDBJ databases">
        <title>Caerostris extrusa draft genome.</title>
        <authorList>
            <person name="Kono N."/>
            <person name="Arakawa K."/>
        </authorList>
    </citation>
    <scope>NUCLEOTIDE SEQUENCE [LARGE SCALE GENOMIC DNA]</scope>
</reference>
<comment type="caution">
    <text evidence="1">The sequence shown here is derived from an EMBL/GenBank/DDBJ whole genome shotgun (WGS) entry which is preliminary data.</text>
</comment>
<sequence length="70" mass="7719">MVKRSPNNWKLVSVELHAACTSCGSNISKVPKGKNRWNFSSEAAQSPESDKSFLEKMSLLDPKGNVLRPS</sequence>
<dbReference type="Proteomes" id="UP001054945">
    <property type="component" value="Unassembled WGS sequence"/>
</dbReference>
<dbReference type="AlphaFoldDB" id="A0AAV4SZ28"/>
<name>A0AAV4SZ28_CAEEX</name>
<gene>
    <name evidence="1" type="ORF">CEXT_272471</name>
</gene>
<organism evidence="1 2">
    <name type="scientific">Caerostris extrusa</name>
    <name type="common">Bark spider</name>
    <name type="synonym">Caerostris bankana</name>
    <dbReference type="NCBI Taxonomy" id="172846"/>
    <lineage>
        <taxon>Eukaryota</taxon>
        <taxon>Metazoa</taxon>
        <taxon>Ecdysozoa</taxon>
        <taxon>Arthropoda</taxon>
        <taxon>Chelicerata</taxon>
        <taxon>Arachnida</taxon>
        <taxon>Araneae</taxon>
        <taxon>Araneomorphae</taxon>
        <taxon>Entelegynae</taxon>
        <taxon>Araneoidea</taxon>
        <taxon>Araneidae</taxon>
        <taxon>Caerostris</taxon>
    </lineage>
</organism>
<evidence type="ECO:0000313" key="1">
    <source>
        <dbReference type="EMBL" id="GIY36888.1"/>
    </source>
</evidence>
<proteinExistence type="predicted"/>